<gene>
    <name evidence="1" type="ORF">SKAU_G00346940</name>
</gene>
<comment type="caution">
    <text evidence="1">The sequence shown here is derived from an EMBL/GenBank/DDBJ whole genome shotgun (WGS) entry which is preliminary data.</text>
</comment>
<accession>A0A9Q1EJM4</accession>
<dbReference type="AlphaFoldDB" id="A0A9Q1EJM4"/>
<reference evidence="1" key="1">
    <citation type="journal article" date="2023" name="Science">
        <title>Genome structures resolve the early diversification of teleost fishes.</title>
        <authorList>
            <person name="Parey E."/>
            <person name="Louis A."/>
            <person name="Montfort J."/>
            <person name="Bouchez O."/>
            <person name="Roques C."/>
            <person name="Iampietro C."/>
            <person name="Lluch J."/>
            <person name="Castinel A."/>
            <person name="Donnadieu C."/>
            <person name="Desvignes T."/>
            <person name="Floi Bucao C."/>
            <person name="Jouanno E."/>
            <person name="Wen M."/>
            <person name="Mejri S."/>
            <person name="Dirks R."/>
            <person name="Jansen H."/>
            <person name="Henkel C."/>
            <person name="Chen W.J."/>
            <person name="Zahm M."/>
            <person name="Cabau C."/>
            <person name="Klopp C."/>
            <person name="Thompson A.W."/>
            <person name="Robinson-Rechavi M."/>
            <person name="Braasch I."/>
            <person name="Lecointre G."/>
            <person name="Bobe J."/>
            <person name="Postlethwait J.H."/>
            <person name="Berthelot C."/>
            <person name="Roest Crollius H."/>
            <person name="Guiguen Y."/>
        </authorList>
    </citation>
    <scope>NUCLEOTIDE SEQUENCE</scope>
    <source>
        <strain evidence="1">WJC10195</strain>
    </source>
</reference>
<dbReference type="Proteomes" id="UP001152622">
    <property type="component" value="Chromosome 16"/>
</dbReference>
<proteinExistence type="predicted"/>
<sequence length="91" mass="10090">MRDPTCLRENRTTLQHLLSARVTLSPLDLASEEEPAAGAEPRASFLRARAKRRRRRSAGVGVRMMRRTVGMAPSRRPTATLCEIAIPPQPA</sequence>
<protein>
    <submittedName>
        <fullName evidence="1">Uncharacterized protein</fullName>
    </submittedName>
</protein>
<name>A0A9Q1EJM4_SYNKA</name>
<dbReference type="EMBL" id="JAINUF010000016">
    <property type="protein sequence ID" value="KAJ8340061.1"/>
    <property type="molecule type" value="Genomic_DNA"/>
</dbReference>
<keyword evidence="2" id="KW-1185">Reference proteome</keyword>
<evidence type="ECO:0000313" key="1">
    <source>
        <dbReference type="EMBL" id="KAJ8340061.1"/>
    </source>
</evidence>
<evidence type="ECO:0000313" key="2">
    <source>
        <dbReference type="Proteomes" id="UP001152622"/>
    </source>
</evidence>
<organism evidence="1 2">
    <name type="scientific">Synaphobranchus kaupii</name>
    <name type="common">Kaup's arrowtooth eel</name>
    <dbReference type="NCBI Taxonomy" id="118154"/>
    <lineage>
        <taxon>Eukaryota</taxon>
        <taxon>Metazoa</taxon>
        <taxon>Chordata</taxon>
        <taxon>Craniata</taxon>
        <taxon>Vertebrata</taxon>
        <taxon>Euteleostomi</taxon>
        <taxon>Actinopterygii</taxon>
        <taxon>Neopterygii</taxon>
        <taxon>Teleostei</taxon>
        <taxon>Anguilliformes</taxon>
        <taxon>Synaphobranchidae</taxon>
        <taxon>Synaphobranchus</taxon>
    </lineage>
</organism>